<evidence type="ECO:0000313" key="5">
    <source>
        <dbReference type="Proteomes" id="UP001500893"/>
    </source>
</evidence>
<dbReference type="InterPro" id="IPR000415">
    <property type="entry name" value="Nitroreductase-like"/>
</dbReference>
<feature type="domain" description="Nitroreductase" evidence="3">
    <location>
        <begin position="78"/>
        <end position="154"/>
    </location>
</feature>
<reference evidence="5" key="1">
    <citation type="journal article" date="2019" name="Int. J. Syst. Evol. Microbiol.">
        <title>The Global Catalogue of Microorganisms (GCM) 10K type strain sequencing project: providing services to taxonomists for standard genome sequencing and annotation.</title>
        <authorList>
            <consortium name="The Broad Institute Genomics Platform"/>
            <consortium name="The Broad Institute Genome Sequencing Center for Infectious Disease"/>
            <person name="Wu L."/>
            <person name="Ma J."/>
        </authorList>
    </citation>
    <scope>NUCLEOTIDE SEQUENCE [LARGE SCALE GENOMIC DNA]</scope>
    <source>
        <strain evidence="5">JCM 11574</strain>
    </source>
</reference>
<evidence type="ECO:0000313" key="4">
    <source>
        <dbReference type="EMBL" id="GAA2775619.1"/>
    </source>
</evidence>
<dbReference type="RefSeq" id="WP_345058358.1">
    <property type="nucleotide sequence ID" value="NZ_BAAAVM010000121.1"/>
</dbReference>
<gene>
    <name evidence="4" type="ORF">GCM10010521_62660</name>
</gene>
<name>A0ABP6HJK4_9ACTN</name>
<sequence length="180" mass="19086">MNGGADDAVLRAIRTRRVVRALTSAPVTRADLETVLDSARYAPHAGNRRLHRYVAVTRPALLRALRMVSPGMLQQPTAAVVVCIDWAQVRGYGFATTNPGPYIDVGTAAATMLLAAHGIGLASGPVTSFSGAAVATLLGLPDPVRPELIVCLGHPAAEQPPPMRRRHGTGWADIVQWDRG</sequence>
<comment type="caution">
    <text evidence="4">The sequence shown here is derived from an EMBL/GenBank/DDBJ whole genome shotgun (WGS) entry which is preliminary data.</text>
</comment>
<evidence type="ECO:0000256" key="1">
    <source>
        <dbReference type="ARBA" id="ARBA00007118"/>
    </source>
</evidence>
<dbReference type="CDD" id="cd02062">
    <property type="entry name" value="Nitro_FMN_reductase"/>
    <property type="match status" value="1"/>
</dbReference>
<dbReference type="PANTHER" id="PTHR43673:SF10">
    <property type="entry name" value="NADH DEHYDROGENASE_NAD(P)H NITROREDUCTASE XCC3605-RELATED"/>
    <property type="match status" value="1"/>
</dbReference>
<dbReference type="SUPFAM" id="SSF55469">
    <property type="entry name" value="FMN-dependent nitroreductase-like"/>
    <property type="match status" value="1"/>
</dbReference>
<dbReference type="Proteomes" id="UP001500893">
    <property type="component" value="Unassembled WGS sequence"/>
</dbReference>
<proteinExistence type="inferred from homology"/>
<comment type="similarity">
    <text evidence="1">Belongs to the nitroreductase family.</text>
</comment>
<feature type="domain" description="Nitroreductase" evidence="3">
    <location>
        <begin position="13"/>
        <end position="66"/>
    </location>
</feature>
<dbReference type="EMBL" id="BAAAVM010000121">
    <property type="protein sequence ID" value="GAA2775619.1"/>
    <property type="molecule type" value="Genomic_DNA"/>
</dbReference>
<accession>A0ABP6HJK4</accession>
<dbReference type="PANTHER" id="PTHR43673">
    <property type="entry name" value="NAD(P)H NITROREDUCTASE YDGI-RELATED"/>
    <property type="match status" value="1"/>
</dbReference>
<keyword evidence="5" id="KW-1185">Reference proteome</keyword>
<organism evidence="4 5">
    <name type="scientific">Streptomyces rameus</name>
    <dbReference type="NCBI Taxonomy" id="68261"/>
    <lineage>
        <taxon>Bacteria</taxon>
        <taxon>Bacillati</taxon>
        <taxon>Actinomycetota</taxon>
        <taxon>Actinomycetes</taxon>
        <taxon>Kitasatosporales</taxon>
        <taxon>Streptomycetaceae</taxon>
        <taxon>Streptomyces</taxon>
    </lineage>
</organism>
<protein>
    <recommendedName>
        <fullName evidence="3">Nitroreductase domain-containing protein</fullName>
    </recommendedName>
</protein>
<dbReference type="InterPro" id="IPR029479">
    <property type="entry name" value="Nitroreductase"/>
</dbReference>
<dbReference type="Pfam" id="PF00881">
    <property type="entry name" value="Nitroreductase"/>
    <property type="match status" value="2"/>
</dbReference>
<dbReference type="Gene3D" id="3.40.109.10">
    <property type="entry name" value="NADH Oxidase"/>
    <property type="match status" value="1"/>
</dbReference>
<evidence type="ECO:0000259" key="3">
    <source>
        <dbReference type="Pfam" id="PF00881"/>
    </source>
</evidence>
<evidence type="ECO:0000256" key="2">
    <source>
        <dbReference type="ARBA" id="ARBA00023002"/>
    </source>
</evidence>
<keyword evidence="2" id="KW-0560">Oxidoreductase</keyword>